<name>A4VB03_PLADU</name>
<dbReference type="AlphaFoldDB" id="A4VB03"/>
<dbReference type="EMBL" id="AM697686">
    <property type="protein sequence ID" value="CAM91774.1"/>
    <property type="molecule type" value="mRNA"/>
</dbReference>
<sequence length="79" mass="8568">MDVTFTLLVQIFTLWTTGAALECYSCTSKTLSTSGGFPKEALEALRNQFKEDPLCSEESLFRGEAPTATCPPNNICGDV</sequence>
<keyword evidence="1" id="KW-0732">Signal</keyword>
<protein>
    <submittedName>
        <fullName evidence="2">Uncharacterized protein</fullName>
    </submittedName>
</protein>
<reference evidence="2" key="1">
    <citation type="submission" date="2007-04" db="EMBL/GenBank/DDBJ databases">
        <title>Analysis of the immune-related transcriptome of an bilaterian model, the marine annelid Platynereis dumerilii.</title>
        <authorList>
            <person name="Altincicek B."/>
            <person name="Vilcinskas A."/>
        </authorList>
    </citation>
    <scope>NUCLEOTIDE SEQUENCE</scope>
    <source>
        <strain evidence="2">Hauenschild</strain>
        <tissue evidence="2">Whole animal</tissue>
    </source>
</reference>
<organism evidence="2">
    <name type="scientific">Platynereis dumerilii</name>
    <name type="common">Dumeril's clam worm</name>
    <dbReference type="NCBI Taxonomy" id="6359"/>
    <lineage>
        <taxon>Eukaryota</taxon>
        <taxon>Metazoa</taxon>
        <taxon>Spiralia</taxon>
        <taxon>Lophotrochozoa</taxon>
        <taxon>Annelida</taxon>
        <taxon>Polychaeta</taxon>
        <taxon>Errantia</taxon>
        <taxon>Phyllodocida</taxon>
        <taxon>Nereididae</taxon>
        <taxon>Platynereis</taxon>
    </lineage>
</organism>
<accession>A4VB03</accession>
<proteinExistence type="evidence at transcript level"/>
<feature type="signal peptide" evidence="1">
    <location>
        <begin position="1"/>
        <end position="20"/>
    </location>
</feature>
<evidence type="ECO:0000256" key="1">
    <source>
        <dbReference type="SAM" id="SignalP"/>
    </source>
</evidence>
<feature type="chain" id="PRO_5002673437" evidence="1">
    <location>
        <begin position="21"/>
        <end position="79"/>
    </location>
</feature>
<evidence type="ECO:0000313" key="2">
    <source>
        <dbReference type="EMBL" id="CAM91774.1"/>
    </source>
</evidence>
<feature type="non-terminal residue" evidence="2">
    <location>
        <position position="79"/>
    </location>
</feature>